<proteinExistence type="predicted"/>
<organism evidence="1 2">
    <name type="scientific">Salmonirosea aquatica</name>
    <dbReference type="NCBI Taxonomy" id="2654236"/>
    <lineage>
        <taxon>Bacteria</taxon>
        <taxon>Pseudomonadati</taxon>
        <taxon>Bacteroidota</taxon>
        <taxon>Cytophagia</taxon>
        <taxon>Cytophagales</taxon>
        <taxon>Spirosomataceae</taxon>
        <taxon>Salmonirosea</taxon>
    </lineage>
</organism>
<evidence type="ECO:0000313" key="2">
    <source>
        <dbReference type="Proteomes" id="UP000479293"/>
    </source>
</evidence>
<dbReference type="GO" id="GO:0003677">
    <property type="term" value="F:DNA binding"/>
    <property type="evidence" value="ECO:0007669"/>
    <property type="project" value="UniProtKB-KW"/>
</dbReference>
<protein>
    <submittedName>
        <fullName evidence="1">AbrB/MazE/SpoVT family DNA-binding domain-containing protein</fullName>
    </submittedName>
</protein>
<dbReference type="Proteomes" id="UP000479293">
    <property type="component" value="Unassembled WGS sequence"/>
</dbReference>
<sequence>MAFETTDILESAGYQSLKIPEDFKIDDDKVYIKKVGNALFVIPFHKPWENLENSVSEFTRDFMDDRGQPAVQQRENFD</sequence>
<keyword evidence="1" id="KW-0238">DNA-binding</keyword>
<comment type="caution">
    <text evidence="1">The sequence shown here is derived from an EMBL/GenBank/DDBJ whole genome shotgun (WGS) entry which is preliminary data.</text>
</comment>
<dbReference type="AlphaFoldDB" id="A0A7C9BIF8"/>
<dbReference type="RefSeq" id="WP_152760845.1">
    <property type="nucleotide sequence ID" value="NZ_WHLY01000002.1"/>
</dbReference>
<keyword evidence="2" id="KW-1185">Reference proteome</keyword>
<dbReference type="EMBL" id="WHLY01000002">
    <property type="protein sequence ID" value="MPR34537.1"/>
    <property type="molecule type" value="Genomic_DNA"/>
</dbReference>
<accession>A0A7C9BIF8</accession>
<evidence type="ECO:0000313" key="1">
    <source>
        <dbReference type="EMBL" id="MPR34537.1"/>
    </source>
</evidence>
<name>A0A7C9BIF8_9BACT</name>
<gene>
    <name evidence="1" type="ORF">GBK04_14515</name>
</gene>
<reference evidence="1 2" key="1">
    <citation type="submission" date="2019-10" db="EMBL/GenBank/DDBJ databases">
        <title>Draft Genome Sequence of Cytophagaceae sp. SJW1-29.</title>
        <authorList>
            <person name="Choi A."/>
        </authorList>
    </citation>
    <scope>NUCLEOTIDE SEQUENCE [LARGE SCALE GENOMIC DNA]</scope>
    <source>
        <strain evidence="1 2">SJW1-29</strain>
    </source>
</reference>